<organism evidence="2 3">
    <name type="scientific">Fusobacterium mortiferum</name>
    <dbReference type="NCBI Taxonomy" id="850"/>
    <lineage>
        <taxon>Bacteria</taxon>
        <taxon>Fusobacteriati</taxon>
        <taxon>Fusobacteriota</taxon>
        <taxon>Fusobacteriia</taxon>
        <taxon>Fusobacteriales</taxon>
        <taxon>Fusobacteriaceae</taxon>
        <taxon>Fusobacterium</taxon>
    </lineage>
</organism>
<evidence type="ECO:0000313" key="3">
    <source>
        <dbReference type="Proteomes" id="UP000284676"/>
    </source>
</evidence>
<dbReference type="Pfam" id="PF05043">
    <property type="entry name" value="Mga"/>
    <property type="match status" value="1"/>
</dbReference>
<evidence type="ECO:0000259" key="1">
    <source>
        <dbReference type="Pfam" id="PF05043"/>
    </source>
</evidence>
<gene>
    <name evidence="2" type="ORF">DW663_00545</name>
</gene>
<dbReference type="AlphaFoldDB" id="A0A414Q2L2"/>
<feature type="domain" description="Mga helix-turn-helix" evidence="1">
    <location>
        <begin position="90"/>
        <end position="147"/>
    </location>
</feature>
<dbReference type="Proteomes" id="UP000284676">
    <property type="component" value="Unassembled WGS sequence"/>
</dbReference>
<protein>
    <recommendedName>
        <fullName evidence="1">Mga helix-turn-helix domain-containing protein</fullName>
    </recommendedName>
</protein>
<proteinExistence type="predicted"/>
<reference evidence="2 3" key="1">
    <citation type="submission" date="2018-08" db="EMBL/GenBank/DDBJ databases">
        <title>A genome reference for cultivated species of the human gut microbiota.</title>
        <authorList>
            <person name="Zou Y."/>
            <person name="Xue W."/>
            <person name="Luo G."/>
        </authorList>
    </citation>
    <scope>NUCLEOTIDE SEQUENCE [LARGE SCALE GENOMIC DNA]</scope>
    <source>
        <strain evidence="2 3">AM25-1</strain>
    </source>
</reference>
<name>A0A414Q2L2_FUSMR</name>
<evidence type="ECO:0000313" key="2">
    <source>
        <dbReference type="EMBL" id="RHF74912.1"/>
    </source>
</evidence>
<accession>A0A414Q2L2</accession>
<comment type="caution">
    <text evidence="2">The sequence shown here is derived from an EMBL/GenBank/DDBJ whole genome shotgun (WGS) entry which is preliminary data.</text>
</comment>
<dbReference type="InterPro" id="IPR007737">
    <property type="entry name" value="Mga_HTH"/>
</dbReference>
<sequence length="477" mass="56263">MLKKIILKSLDVDVINFILHNNRASIDELCNCFEVSQVNIRSVLAKIEEFSNKNNLGTLLKENGEYYFENNKINLDFKKNDFLLNDLEKKERITFIVLKLIVEGSINLTSISKEIKVSRITLNSDMEVIKELISDFGLKLTSIQWRGVFFKGDFYNLQNFSILFISKLYIENYFSSPLKKLINPLVSDYFRKFLNYETEKKLLNLTNKIYQHFDIKLGFYHYFILCGILIYTHLGSKKNIEFFTKNTVKSFNLTETLIDILDAEDKALINNNISLILEYLSLCLNKKYSINLPINTDAVVKKIYSTFNLDDNNLNNQLLSFLINNIYLENRFFIPNYINFAKKDEYILEEEISIKIMAILNKYQIPFTKKDIAFLYFYLINILTETQKKNILIIDQSTMTWKGNRLKGMLQNSEQVRAVQVISYFNFKTFPTEIYNKYDIFIFIDLPDEKKENYSKQCCFINSYELIKNSLNISKLF</sequence>
<dbReference type="EMBL" id="QRHL01000001">
    <property type="protein sequence ID" value="RHF74912.1"/>
    <property type="molecule type" value="Genomic_DNA"/>
</dbReference>